<dbReference type="NCBIfam" id="NF047595">
    <property type="entry name" value="IS66_ISRel24_TnpA"/>
    <property type="match status" value="1"/>
</dbReference>
<proteinExistence type="inferred from homology"/>
<evidence type="ECO:0000256" key="1">
    <source>
        <dbReference type="ARBA" id="ARBA00009964"/>
    </source>
</evidence>
<evidence type="ECO:0000313" key="3">
    <source>
        <dbReference type="Proteomes" id="UP000266273"/>
    </source>
</evidence>
<dbReference type="SUPFAM" id="SSF48295">
    <property type="entry name" value="TrpR-like"/>
    <property type="match status" value="1"/>
</dbReference>
<dbReference type="Gene3D" id="1.10.10.10">
    <property type="entry name" value="Winged helix-like DNA-binding domain superfamily/Winged helix DNA-binding domain"/>
    <property type="match status" value="1"/>
</dbReference>
<accession>A0A397Q510</accession>
<dbReference type="GO" id="GO:0006313">
    <property type="term" value="P:DNA transposition"/>
    <property type="evidence" value="ECO:0007669"/>
    <property type="project" value="InterPro"/>
</dbReference>
<comment type="similarity">
    <text evidence="1">Belongs to the transposase 8 family.</text>
</comment>
<dbReference type="Proteomes" id="UP000266273">
    <property type="component" value="Unassembled WGS sequence"/>
</dbReference>
<protein>
    <submittedName>
        <fullName evidence="2">Transposase</fullName>
    </submittedName>
</protein>
<dbReference type="GO" id="GO:0043565">
    <property type="term" value="F:sequence-specific DNA binding"/>
    <property type="evidence" value="ECO:0007669"/>
    <property type="project" value="InterPro"/>
</dbReference>
<dbReference type="AlphaFoldDB" id="A0A397Q510"/>
<organism evidence="2 3">
    <name type="scientific">Dichotomicrobium thermohalophilum</name>
    <dbReference type="NCBI Taxonomy" id="933063"/>
    <lineage>
        <taxon>Bacteria</taxon>
        <taxon>Pseudomonadati</taxon>
        <taxon>Pseudomonadota</taxon>
        <taxon>Alphaproteobacteria</taxon>
        <taxon>Hyphomicrobiales</taxon>
        <taxon>Hyphomicrobiaceae</taxon>
        <taxon>Dichotomicrobium</taxon>
    </lineage>
</organism>
<dbReference type="Pfam" id="PF01527">
    <property type="entry name" value="HTH_Tnp_1"/>
    <property type="match status" value="1"/>
</dbReference>
<comment type="caution">
    <text evidence="2">The sequence shown here is derived from an EMBL/GenBank/DDBJ whole genome shotgun (WGS) entry which is preliminary data.</text>
</comment>
<reference evidence="2 3" key="1">
    <citation type="submission" date="2018-08" db="EMBL/GenBank/DDBJ databases">
        <title>Genomic Encyclopedia of Archaeal and Bacterial Type Strains, Phase II (KMG-II): from individual species to whole genera.</title>
        <authorList>
            <person name="Goeker M."/>
        </authorList>
    </citation>
    <scope>NUCLEOTIDE SEQUENCE [LARGE SCALE GENOMIC DNA]</scope>
    <source>
        <strain evidence="2 3">DSM 5002</strain>
    </source>
</reference>
<keyword evidence="3" id="KW-1185">Reference proteome</keyword>
<evidence type="ECO:0000313" key="2">
    <source>
        <dbReference type="EMBL" id="RIA56033.1"/>
    </source>
</evidence>
<dbReference type="InterPro" id="IPR002514">
    <property type="entry name" value="Transposase_8"/>
</dbReference>
<dbReference type="GO" id="GO:0004803">
    <property type="term" value="F:transposase activity"/>
    <property type="evidence" value="ECO:0007669"/>
    <property type="project" value="InterPro"/>
</dbReference>
<dbReference type="InterPro" id="IPR036388">
    <property type="entry name" value="WH-like_DNA-bd_sf"/>
</dbReference>
<name>A0A397Q510_9HYPH</name>
<dbReference type="InterPro" id="IPR010921">
    <property type="entry name" value="Trp_repressor/repl_initiator"/>
</dbReference>
<dbReference type="OrthoDB" id="8080802at2"/>
<dbReference type="PANTHER" id="PTHR37936">
    <property type="entry name" value="TRANSPOSASE INSC FOR INSERTION ELEMENT IS2A-RELATED"/>
    <property type="match status" value="1"/>
</dbReference>
<dbReference type="PANTHER" id="PTHR37936:SF3">
    <property type="entry name" value="TRANSPOSASE INSC FOR INSERTION ELEMENT IS2A-RELATED"/>
    <property type="match status" value="1"/>
</dbReference>
<sequence length="127" mass="14101">MGRMEIMTGRERRRRWSVEAKLSILEEAARPGISAAAVARRHDILPQQLYAWRRRYRRGGSDAEGAISFLPVELVHADGAGPETTAQPVRTPDARVEIVCRNGRAVRIDATMDVERLGALIRAVEAA</sequence>
<gene>
    <name evidence="2" type="ORF">BXY53_1126</name>
</gene>
<dbReference type="EMBL" id="QXDF01000001">
    <property type="protein sequence ID" value="RIA56033.1"/>
    <property type="molecule type" value="Genomic_DNA"/>
</dbReference>